<accession>A0A8T0MPB6</accession>
<dbReference type="Proteomes" id="UP000823388">
    <property type="component" value="Chromosome 9N"/>
</dbReference>
<proteinExistence type="predicted"/>
<organism evidence="1 2">
    <name type="scientific">Panicum virgatum</name>
    <name type="common">Blackwell switchgrass</name>
    <dbReference type="NCBI Taxonomy" id="38727"/>
    <lineage>
        <taxon>Eukaryota</taxon>
        <taxon>Viridiplantae</taxon>
        <taxon>Streptophyta</taxon>
        <taxon>Embryophyta</taxon>
        <taxon>Tracheophyta</taxon>
        <taxon>Spermatophyta</taxon>
        <taxon>Magnoliopsida</taxon>
        <taxon>Liliopsida</taxon>
        <taxon>Poales</taxon>
        <taxon>Poaceae</taxon>
        <taxon>PACMAD clade</taxon>
        <taxon>Panicoideae</taxon>
        <taxon>Panicodae</taxon>
        <taxon>Paniceae</taxon>
        <taxon>Panicinae</taxon>
        <taxon>Panicum</taxon>
        <taxon>Panicum sect. Hiantes</taxon>
    </lineage>
</organism>
<reference evidence="1" key="1">
    <citation type="submission" date="2020-05" db="EMBL/GenBank/DDBJ databases">
        <title>WGS assembly of Panicum virgatum.</title>
        <authorList>
            <person name="Lovell J.T."/>
            <person name="Jenkins J."/>
            <person name="Shu S."/>
            <person name="Juenger T.E."/>
            <person name="Schmutz J."/>
        </authorList>
    </citation>
    <scope>NUCLEOTIDE SEQUENCE</scope>
    <source>
        <strain evidence="1">AP13</strain>
    </source>
</reference>
<keyword evidence="2" id="KW-1185">Reference proteome</keyword>
<evidence type="ECO:0000313" key="1">
    <source>
        <dbReference type="EMBL" id="KAG2537972.1"/>
    </source>
</evidence>
<comment type="caution">
    <text evidence="1">The sequence shown here is derived from an EMBL/GenBank/DDBJ whole genome shotgun (WGS) entry which is preliminary data.</text>
</comment>
<dbReference type="EMBL" id="CM029054">
    <property type="protein sequence ID" value="KAG2537972.1"/>
    <property type="molecule type" value="Genomic_DNA"/>
</dbReference>
<evidence type="ECO:0000313" key="2">
    <source>
        <dbReference type="Proteomes" id="UP000823388"/>
    </source>
</evidence>
<name>A0A8T0MPB6_PANVG</name>
<dbReference type="AlphaFoldDB" id="A0A8T0MPB6"/>
<protein>
    <submittedName>
        <fullName evidence="1">Uncharacterized protein</fullName>
    </submittedName>
</protein>
<gene>
    <name evidence="1" type="ORF">PVAP13_9NG567473</name>
</gene>
<sequence length="30" mass="3496">MYIFSYFRQRTVNKQPREVAGSSSEAEEAN</sequence>